<dbReference type="InterPro" id="IPR015421">
    <property type="entry name" value="PyrdxlP-dep_Trfase_major"/>
</dbReference>
<name>A0A914CCQ3_9BILA</name>
<evidence type="ECO:0000256" key="2">
    <source>
        <dbReference type="ARBA" id="ARBA00022898"/>
    </source>
</evidence>
<keyword evidence="2 3" id="KW-0663">Pyridoxal phosphate</keyword>
<comment type="cofactor">
    <cofactor evidence="1 4">
        <name>pyridoxal 5'-phosphate</name>
        <dbReference type="ChEBI" id="CHEBI:597326"/>
    </cofactor>
</comment>
<dbReference type="InterPro" id="IPR015422">
    <property type="entry name" value="PyrdxlP-dep_Trfase_small"/>
</dbReference>
<reference evidence="6" key="1">
    <citation type="submission" date="2022-11" db="UniProtKB">
        <authorList>
            <consortium name="WormBaseParasite"/>
        </authorList>
    </citation>
    <scope>IDENTIFICATION</scope>
</reference>
<accession>A0A914CCQ3</accession>
<keyword evidence="5" id="KW-1185">Reference proteome</keyword>
<protein>
    <submittedName>
        <fullName evidence="6">Cystathionine gamma-lyase</fullName>
    </submittedName>
</protein>
<dbReference type="SUPFAM" id="SSF53383">
    <property type="entry name" value="PLP-dependent transferases"/>
    <property type="match status" value="1"/>
</dbReference>
<dbReference type="GO" id="GO:0019346">
    <property type="term" value="P:transsulfuration"/>
    <property type="evidence" value="ECO:0007669"/>
    <property type="project" value="InterPro"/>
</dbReference>
<dbReference type="InterPro" id="IPR000277">
    <property type="entry name" value="Cys/Met-Metab_PyrdxlP-dep_enz"/>
</dbReference>
<dbReference type="GO" id="GO:0016846">
    <property type="term" value="F:carbon-sulfur lyase activity"/>
    <property type="evidence" value="ECO:0007669"/>
    <property type="project" value="TreeGrafter"/>
</dbReference>
<evidence type="ECO:0000256" key="3">
    <source>
        <dbReference type="PIRSR" id="PIRSR001434-2"/>
    </source>
</evidence>
<organism evidence="5 6">
    <name type="scientific">Acrobeloides nanus</name>
    <dbReference type="NCBI Taxonomy" id="290746"/>
    <lineage>
        <taxon>Eukaryota</taxon>
        <taxon>Metazoa</taxon>
        <taxon>Ecdysozoa</taxon>
        <taxon>Nematoda</taxon>
        <taxon>Chromadorea</taxon>
        <taxon>Rhabditida</taxon>
        <taxon>Tylenchina</taxon>
        <taxon>Cephalobomorpha</taxon>
        <taxon>Cephaloboidea</taxon>
        <taxon>Cephalobidae</taxon>
        <taxon>Acrobeloides</taxon>
    </lineage>
</organism>
<proteinExistence type="inferred from homology"/>
<dbReference type="GO" id="GO:0030170">
    <property type="term" value="F:pyridoxal phosphate binding"/>
    <property type="evidence" value="ECO:0007669"/>
    <property type="project" value="InterPro"/>
</dbReference>
<dbReference type="PIRSF" id="PIRSF001434">
    <property type="entry name" value="CGS"/>
    <property type="match status" value="1"/>
</dbReference>
<dbReference type="Pfam" id="PF01053">
    <property type="entry name" value="Cys_Met_Meta_PP"/>
    <property type="match status" value="1"/>
</dbReference>
<dbReference type="AlphaFoldDB" id="A0A914CCQ3"/>
<dbReference type="InterPro" id="IPR015424">
    <property type="entry name" value="PyrdxlP-dep_Trfase"/>
</dbReference>
<sequence>MVAKLEEAEDALGFASGMAAISAVALTLLEPGDKLVCVKNCYPDAYRLFEVILKRFKINVVYVDGLDLPAINEALYGAKLFYTESPTSWTMEALEVGALAKLAHKHGAFVAIDNSWASPIFQKPIKLGVDIVIHTASKYLGGHSDVIAGVIASSKTMIDKIRDSRLYVGGKLSPFDAWLLIRGLRTLPIRVKAVGESALELARRLSKNPMVEKVCHPGLEKLPDGLIGTTGLFSFVFKENVNIQIFIDALKIFKIGVSWGGHESLILPASIVLQQAAQPNSATDFGVSPRSVRIYIGLEGTENLWQDLSEAINSASEYRR</sequence>
<dbReference type="PANTHER" id="PTHR11808:SF80">
    <property type="entry name" value="CYSTATHIONINE GAMMA-LYASE"/>
    <property type="match status" value="1"/>
</dbReference>
<dbReference type="Proteomes" id="UP000887540">
    <property type="component" value="Unplaced"/>
</dbReference>
<dbReference type="Gene3D" id="3.90.1150.10">
    <property type="entry name" value="Aspartate Aminotransferase, domain 1"/>
    <property type="match status" value="1"/>
</dbReference>
<dbReference type="WBParaSite" id="ACRNAN_Path_880.g3380.t1">
    <property type="protein sequence ID" value="ACRNAN_Path_880.g3380.t1"/>
    <property type="gene ID" value="ACRNAN_Path_880.g3380"/>
</dbReference>
<dbReference type="FunFam" id="3.40.640.10:FF:000046">
    <property type="entry name" value="Cystathionine gamma-lyase"/>
    <property type="match status" value="1"/>
</dbReference>
<evidence type="ECO:0000313" key="5">
    <source>
        <dbReference type="Proteomes" id="UP000887540"/>
    </source>
</evidence>
<feature type="modified residue" description="N6-(pyridoxal phosphate)lysine" evidence="3">
    <location>
        <position position="138"/>
    </location>
</feature>
<dbReference type="GO" id="GO:0005737">
    <property type="term" value="C:cytoplasm"/>
    <property type="evidence" value="ECO:0007669"/>
    <property type="project" value="TreeGrafter"/>
</dbReference>
<dbReference type="PANTHER" id="PTHR11808">
    <property type="entry name" value="TRANS-SULFURATION ENZYME FAMILY MEMBER"/>
    <property type="match status" value="1"/>
</dbReference>
<evidence type="ECO:0000256" key="1">
    <source>
        <dbReference type="ARBA" id="ARBA00001933"/>
    </source>
</evidence>
<evidence type="ECO:0000313" key="6">
    <source>
        <dbReference type="WBParaSite" id="ACRNAN_Path_880.g3380.t1"/>
    </source>
</evidence>
<comment type="similarity">
    <text evidence="4">Belongs to the trans-sulfuration enzymes family.</text>
</comment>
<dbReference type="Gene3D" id="3.40.640.10">
    <property type="entry name" value="Type I PLP-dependent aspartate aminotransferase-like (Major domain)"/>
    <property type="match status" value="1"/>
</dbReference>
<evidence type="ECO:0000256" key="4">
    <source>
        <dbReference type="RuleBase" id="RU362118"/>
    </source>
</evidence>